<evidence type="ECO:0000313" key="11">
    <source>
        <dbReference type="EMBL" id="KAG8234921.1"/>
    </source>
</evidence>
<dbReference type="PANTHER" id="PTHR45841:SF1">
    <property type="entry name" value="MRNA TURNOVER PROTEIN 4 HOMOLOG"/>
    <property type="match status" value="1"/>
</dbReference>
<reference evidence="11" key="1">
    <citation type="submission" date="2013-04" db="EMBL/GenBank/DDBJ databases">
        <authorList>
            <person name="Qu J."/>
            <person name="Murali S.C."/>
            <person name="Bandaranaike D."/>
            <person name="Bellair M."/>
            <person name="Blankenburg K."/>
            <person name="Chao H."/>
            <person name="Dinh H."/>
            <person name="Doddapaneni H."/>
            <person name="Downs B."/>
            <person name="Dugan-Rocha S."/>
            <person name="Elkadiri S."/>
            <person name="Gnanaolivu R.D."/>
            <person name="Hernandez B."/>
            <person name="Javaid M."/>
            <person name="Jayaseelan J.C."/>
            <person name="Lee S."/>
            <person name="Li M."/>
            <person name="Ming W."/>
            <person name="Munidasa M."/>
            <person name="Muniz J."/>
            <person name="Nguyen L."/>
            <person name="Ongeri F."/>
            <person name="Osuji N."/>
            <person name="Pu L.-L."/>
            <person name="Puazo M."/>
            <person name="Qu C."/>
            <person name="Quiroz J."/>
            <person name="Raj R."/>
            <person name="Weissenberger G."/>
            <person name="Xin Y."/>
            <person name="Zou X."/>
            <person name="Han Y."/>
            <person name="Richards S."/>
            <person name="Worley K."/>
            <person name="Muzny D."/>
            <person name="Gibbs R."/>
        </authorList>
    </citation>
    <scope>NUCLEOTIDE SEQUENCE</scope>
    <source>
        <strain evidence="11">Sampled in the wild</strain>
    </source>
</reference>
<dbReference type="FunFam" id="3.90.105.20:FF:000002">
    <property type="entry name" value="Ribosome assembly factor mrt4"/>
    <property type="match status" value="1"/>
</dbReference>
<dbReference type="InterPro" id="IPR043141">
    <property type="entry name" value="Ribosomal_uL10-like_sf"/>
</dbReference>
<evidence type="ECO:0000256" key="5">
    <source>
        <dbReference type="ARBA" id="ARBA00022553"/>
    </source>
</evidence>
<feature type="compositionally biased region" description="Acidic residues" evidence="9">
    <location>
        <begin position="224"/>
        <end position="249"/>
    </location>
</feature>
<dbReference type="Pfam" id="PF17777">
    <property type="entry name" value="RL10P_insert"/>
    <property type="match status" value="1"/>
</dbReference>
<evidence type="ECO:0000256" key="7">
    <source>
        <dbReference type="ARBA" id="ARBA00066238"/>
    </source>
</evidence>
<evidence type="ECO:0000256" key="4">
    <source>
        <dbReference type="ARBA" id="ARBA00022517"/>
    </source>
</evidence>
<dbReference type="OrthoDB" id="10262308at2759"/>
<evidence type="ECO:0000256" key="9">
    <source>
        <dbReference type="SAM" id="MobiDB-lite"/>
    </source>
</evidence>
<feature type="region of interest" description="Disordered" evidence="9">
    <location>
        <begin position="217"/>
        <end position="249"/>
    </location>
</feature>
<dbReference type="GO" id="GO:0006364">
    <property type="term" value="P:rRNA processing"/>
    <property type="evidence" value="ECO:0007669"/>
    <property type="project" value="TreeGrafter"/>
</dbReference>
<comment type="subcellular location">
    <subcellularLocation>
        <location evidence="8">Cytoplasm</location>
    </subcellularLocation>
    <subcellularLocation>
        <location evidence="8">Nucleus</location>
        <location evidence="8">Nucleolus</location>
    </subcellularLocation>
</comment>
<dbReference type="PANTHER" id="PTHR45841">
    <property type="entry name" value="MRNA TURNOVER PROTEIN 4 MRTO4"/>
    <property type="match status" value="1"/>
</dbReference>
<protein>
    <recommendedName>
        <fullName evidence="8">Ribosome assembly factor mrt4</fullName>
    </recommendedName>
</protein>
<evidence type="ECO:0000313" key="12">
    <source>
        <dbReference type="Proteomes" id="UP000792457"/>
    </source>
</evidence>
<dbReference type="InterPro" id="IPR040637">
    <property type="entry name" value="Ribosomal_uL10-like_insert"/>
</dbReference>
<dbReference type="InterPro" id="IPR043164">
    <property type="entry name" value="Ribosomal_uL10-like_insert_sf"/>
</dbReference>
<keyword evidence="12" id="KW-1185">Reference proteome</keyword>
<evidence type="ECO:0000256" key="2">
    <source>
        <dbReference type="ARBA" id="ARBA00008889"/>
    </source>
</evidence>
<organism evidence="11 12">
    <name type="scientific">Ladona fulva</name>
    <name type="common">Scarce chaser dragonfly</name>
    <name type="synonym">Libellula fulva</name>
    <dbReference type="NCBI Taxonomy" id="123851"/>
    <lineage>
        <taxon>Eukaryota</taxon>
        <taxon>Metazoa</taxon>
        <taxon>Ecdysozoa</taxon>
        <taxon>Arthropoda</taxon>
        <taxon>Hexapoda</taxon>
        <taxon>Insecta</taxon>
        <taxon>Pterygota</taxon>
        <taxon>Palaeoptera</taxon>
        <taxon>Odonata</taxon>
        <taxon>Epiprocta</taxon>
        <taxon>Anisoptera</taxon>
        <taxon>Libelluloidea</taxon>
        <taxon>Libellulidae</taxon>
        <taxon>Ladona</taxon>
    </lineage>
</organism>
<dbReference type="Gene3D" id="3.30.70.1730">
    <property type="match status" value="1"/>
</dbReference>
<gene>
    <name evidence="11" type="ORF">J437_LFUL015329</name>
</gene>
<accession>A0A8K0P5U6</accession>
<dbReference type="GO" id="GO:0000027">
    <property type="term" value="P:ribosomal large subunit assembly"/>
    <property type="evidence" value="ECO:0007669"/>
    <property type="project" value="InterPro"/>
</dbReference>
<keyword evidence="6 8" id="KW-0539">Nucleus</keyword>
<dbReference type="InterPro" id="IPR051742">
    <property type="entry name" value="Ribosome_Assembly_uL10"/>
</dbReference>
<proteinExistence type="inferred from homology"/>
<dbReference type="InterPro" id="IPR033867">
    <property type="entry name" value="Mrt4"/>
</dbReference>
<dbReference type="GO" id="GO:0005737">
    <property type="term" value="C:cytoplasm"/>
    <property type="evidence" value="ECO:0007669"/>
    <property type="project" value="UniProtKB-SubCell"/>
</dbReference>
<dbReference type="CDD" id="cd05796">
    <property type="entry name" value="Ribosomal_P0_like"/>
    <property type="match status" value="1"/>
</dbReference>
<evidence type="ECO:0000259" key="10">
    <source>
        <dbReference type="Pfam" id="PF17777"/>
    </source>
</evidence>
<dbReference type="GO" id="GO:0030687">
    <property type="term" value="C:preribosome, large subunit precursor"/>
    <property type="evidence" value="ECO:0007669"/>
    <property type="project" value="TreeGrafter"/>
</dbReference>
<evidence type="ECO:0000256" key="3">
    <source>
        <dbReference type="ARBA" id="ARBA00022490"/>
    </source>
</evidence>
<evidence type="ECO:0000256" key="1">
    <source>
        <dbReference type="ARBA" id="ARBA00004046"/>
    </source>
</evidence>
<dbReference type="GO" id="GO:0000956">
    <property type="term" value="P:nuclear-transcribed mRNA catabolic process"/>
    <property type="evidence" value="ECO:0007669"/>
    <property type="project" value="TreeGrafter"/>
</dbReference>
<dbReference type="InterPro" id="IPR001790">
    <property type="entry name" value="Ribosomal_uL10"/>
</dbReference>
<evidence type="ECO:0000256" key="8">
    <source>
        <dbReference type="RuleBase" id="RU364039"/>
    </source>
</evidence>
<comment type="subunit">
    <text evidence="7">Associates with the pre-60S ribosomal particle. Interacts with MINAS-60 (product of an alternative open reading frame of RBM10).</text>
</comment>
<keyword evidence="4 8" id="KW-0690">Ribosome biogenesis</keyword>
<name>A0A8K0P5U6_LADFU</name>
<dbReference type="SUPFAM" id="SSF160369">
    <property type="entry name" value="Ribosomal protein L10-like"/>
    <property type="match status" value="1"/>
</dbReference>
<dbReference type="GO" id="GO:0003723">
    <property type="term" value="F:RNA binding"/>
    <property type="evidence" value="ECO:0007669"/>
    <property type="project" value="TreeGrafter"/>
</dbReference>
<dbReference type="GO" id="GO:0005730">
    <property type="term" value="C:nucleolus"/>
    <property type="evidence" value="ECO:0007669"/>
    <property type="project" value="UniProtKB-SubCell"/>
</dbReference>
<dbReference type="Proteomes" id="UP000792457">
    <property type="component" value="Unassembled WGS sequence"/>
</dbReference>
<dbReference type="Pfam" id="PF00466">
    <property type="entry name" value="Ribosomal_L10"/>
    <property type="match status" value="1"/>
</dbReference>
<reference evidence="11" key="2">
    <citation type="submission" date="2017-10" db="EMBL/GenBank/DDBJ databases">
        <title>Ladona fulva Genome sequencing and assembly.</title>
        <authorList>
            <person name="Murali S."/>
            <person name="Richards S."/>
            <person name="Bandaranaike D."/>
            <person name="Bellair M."/>
            <person name="Blankenburg K."/>
            <person name="Chao H."/>
            <person name="Dinh H."/>
            <person name="Doddapaneni H."/>
            <person name="Dugan-Rocha S."/>
            <person name="Elkadiri S."/>
            <person name="Gnanaolivu R."/>
            <person name="Hernandez B."/>
            <person name="Skinner E."/>
            <person name="Javaid M."/>
            <person name="Lee S."/>
            <person name="Li M."/>
            <person name="Ming W."/>
            <person name="Munidasa M."/>
            <person name="Muniz J."/>
            <person name="Nguyen L."/>
            <person name="Hughes D."/>
            <person name="Osuji N."/>
            <person name="Pu L.-L."/>
            <person name="Puazo M."/>
            <person name="Qu C."/>
            <person name="Quiroz J."/>
            <person name="Raj R."/>
            <person name="Weissenberger G."/>
            <person name="Xin Y."/>
            <person name="Zou X."/>
            <person name="Han Y."/>
            <person name="Worley K."/>
            <person name="Muzny D."/>
            <person name="Gibbs R."/>
        </authorList>
    </citation>
    <scope>NUCLEOTIDE SEQUENCE</scope>
    <source>
        <strain evidence="11">Sampled in the wild</strain>
    </source>
</reference>
<feature type="domain" description="Large ribosomal subunit protein uL10-like insertion" evidence="10">
    <location>
        <begin position="125"/>
        <end position="195"/>
    </location>
</feature>
<keyword evidence="3 8" id="KW-0963">Cytoplasm</keyword>
<keyword evidence="5" id="KW-0597">Phosphoprotein</keyword>
<dbReference type="FunFam" id="3.30.70.1730:FF:000004">
    <property type="entry name" value="Ribosome assembly factor mrt4"/>
    <property type="match status" value="1"/>
</dbReference>
<dbReference type="EMBL" id="KZ308858">
    <property type="protein sequence ID" value="KAG8234921.1"/>
    <property type="molecule type" value="Genomic_DNA"/>
</dbReference>
<dbReference type="AlphaFoldDB" id="A0A8K0P5U6"/>
<evidence type="ECO:0000256" key="6">
    <source>
        <dbReference type="ARBA" id="ARBA00023242"/>
    </source>
</evidence>
<sequence length="249" mass="28650">MPKSKRDKKVSLTKTIKKGLQFKQQLVGELRRCVENYSHVFAFSVQNMRNGKLKDLRSDWRNSRFFFGKNKVMAVGLGRTPEEEVQKNIHKLAAQLKGQCGLLFTNKKKEEVVKWFENYHETDFARSGNIATDTVILEAGPLSQFPHSMEPHLRQLGLPTSLERGVVTLIKEYTVCKKGDMLTPEQARILKLLNIQMAQFKVEMKFVWNNDGSFEMLGKTDDQPLSEDEEEDVNMEENENDDSSDSSEK</sequence>
<dbReference type="Gene3D" id="3.90.105.20">
    <property type="match status" value="1"/>
</dbReference>
<comment type="similarity">
    <text evidence="2 8">Belongs to the universal ribosomal protein uL10 family.</text>
</comment>
<comment type="function">
    <text evidence="1 8">Component of the ribosome assembly machinery. Nuclear paralog of the ribosomal protein P0, it binds pre-60S subunits at an early stage of assembly in the nucleolus, and is replaced by P0 in cytoplasmic pre-60S subunits and mature 80S ribosomes.</text>
</comment>
<comment type="caution">
    <text evidence="11">The sequence shown here is derived from an EMBL/GenBank/DDBJ whole genome shotgun (WGS) entry which is preliminary data.</text>
</comment>